<accession>A0A0F9JCI0</accession>
<dbReference type="AlphaFoldDB" id="A0A0F9JCI0"/>
<protein>
    <submittedName>
        <fullName evidence="1">Uncharacterized protein</fullName>
    </submittedName>
</protein>
<sequence>MVETDLILKNLADKTGKRKGDLKRSYNSIKKKKIEEGLDKYIPEDVLERIVLLGVSNKIGIDADELDKILASFDTVDEISPEELEEELDEAEDDDFDEIEFEEDEDEDEVGFDEFDNVDEMSEDFKVESSWEDIFSSTPEPKAGKDFERLETLLIMPGVEYILTLVDPTKLPYRHEGIDKHDDTKTYTSRAMDVILKDLSPIRKFREKYESGDDRGKKCFIKKKKYKLWMTEVAFEWFAKFWRDVGRKSPDDRPWTYEKVKKAKVTKHFFGEV</sequence>
<dbReference type="EMBL" id="LAZR01018350">
    <property type="protein sequence ID" value="KKL96742.1"/>
    <property type="molecule type" value="Genomic_DNA"/>
</dbReference>
<evidence type="ECO:0000313" key="1">
    <source>
        <dbReference type="EMBL" id="KKL96742.1"/>
    </source>
</evidence>
<gene>
    <name evidence="1" type="ORF">LCGC14_1841430</name>
</gene>
<name>A0A0F9JCI0_9ZZZZ</name>
<organism evidence="1">
    <name type="scientific">marine sediment metagenome</name>
    <dbReference type="NCBI Taxonomy" id="412755"/>
    <lineage>
        <taxon>unclassified sequences</taxon>
        <taxon>metagenomes</taxon>
        <taxon>ecological metagenomes</taxon>
    </lineage>
</organism>
<comment type="caution">
    <text evidence="1">The sequence shown here is derived from an EMBL/GenBank/DDBJ whole genome shotgun (WGS) entry which is preliminary data.</text>
</comment>
<proteinExistence type="predicted"/>
<reference evidence="1" key="1">
    <citation type="journal article" date="2015" name="Nature">
        <title>Complex archaea that bridge the gap between prokaryotes and eukaryotes.</title>
        <authorList>
            <person name="Spang A."/>
            <person name="Saw J.H."/>
            <person name="Jorgensen S.L."/>
            <person name="Zaremba-Niedzwiedzka K."/>
            <person name="Martijn J."/>
            <person name="Lind A.E."/>
            <person name="van Eijk R."/>
            <person name="Schleper C."/>
            <person name="Guy L."/>
            <person name="Ettema T.J."/>
        </authorList>
    </citation>
    <scope>NUCLEOTIDE SEQUENCE</scope>
</reference>